<accession>A0AA47NCM9</accession>
<evidence type="ECO:0000313" key="2">
    <source>
        <dbReference type="Proteomes" id="UP001174136"/>
    </source>
</evidence>
<dbReference type="EMBL" id="JAOPHQ010000001">
    <property type="protein sequence ID" value="KAK0156612.1"/>
    <property type="molecule type" value="Genomic_DNA"/>
</dbReference>
<dbReference type="PANTHER" id="PTHR31751:SF44">
    <property type="entry name" value="SI:CH211-211K8.4-RELATED"/>
    <property type="match status" value="1"/>
</dbReference>
<keyword evidence="2" id="KW-1185">Reference proteome</keyword>
<dbReference type="Proteomes" id="UP001174136">
    <property type="component" value="Unassembled WGS sequence"/>
</dbReference>
<reference evidence="1" key="1">
    <citation type="journal article" date="2023" name="Front. Mar. Sci.">
        <title>A new Merluccius polli reference genome to investigate the effects of global change in West African waters.</title>
        <authorList>
            <person name="Mateo J.L."/>
            <person name="Blanco-Fernandez C."/>
            <person name="Garcia-Vazquez E."/>
            <person name="Machado-Schiaffino G."/>
        </authorList>
    </citation>
    <scope>NUCLEOTIDE SEQUENCE</scope>
    <source>
        <strain evidence="1">C29</strain>
        <tissue evidence="1">Fin</tissue>
    </source>
</reference>
<dbReference type="PANTHER" id="PTHR31751">
    <property type="entry name" value="SI:CH211-108C17.2-RELATED-RELATED"/>
    <property type="match status" value="1"/>
</dbReference>
<name>A0AA47NCM9_MERPO</name>
<comment type="caution">
    <text evidence="1">The sequence shown here is derived from an EMBL/GenBank/DDBJ whole genome shotgun (WGS) entry which is preliminary data.</text>
</comment>
<gene>
    <name evidence="1" type="ORF">N1851_000044</name>
</gene>
<protein>
    <submittedName>
        <fullName evidence="1">Uncharacterized protein</fullName>
    </submittedName>
</protein>
<dbReference type="AlphaFoldDB" id="A0AA47NCM9"/>
<proteinExistence type="predicted"/>
<evidence type="ECO:0000313" key="1">
    <source>
        <dbReference type="EMBL" id="KAK0156612.1"/>
    </source>
</evidence>
<organism evidence="1 2">
    <name type="scientific">Merluccius polli</name>
    <name type="common">Benguela hake</name>
    <name type="synonym">Merluccius cadenati</name>
    <dbReference type="NCBI Taxonomy" id="89951"/>
    <lineage>
        <taxon>Eukaryota</taxon>
        <taxon>Metazoa</taxon>
        <taxon>Chordata</taxon>
        <taxon>Craniata</taxon>
        <taxon>Vertebrata</taxon>
        <taxon>Euteleostomi</taxon>
        <taxon>Actinopterygii</taxon>
        <taxon>Neopterygii</taxon>
        <taxon>Teleostei</taxon>
        <taxon>Neoteleostei</taxon>
        <taxon>Acanthomorphata</taxon>
        <taxon>Zeiogadaria</taxon>
        <taxon>Gadariae</taxon>
        <taxon>Gadiformes</taxon>
        <taxon>Gadoidei</taxon>
        <taxon>Merlucciidae</taxon>
        <taxon>Merluccius</taxon>
    </lineage>
</organism>
<sequence length="168" mass="19494">MQVKHIHNNPLFPKCQHPVRKSRDRKKWFQPGSKALCKVEKVLTNKRVLSDVEKLSSMYQTSTLEAFHSVILRFTPKSLPIHWDVVQTISGSNALQRKRWSHSGKNNFRETEVQVTFPKSQKRRTHCEASYVYNLIAVVFDDIVPNPQPYAGLTPKDFHSPRLKTESL</sequence>